<evidence type="ECO:0000313" key="1">
    <source>
        <dbReference type="EMBL" id="KAI3749810.1"/>
    </source>
</evidence>
<evidence type="ECO:0000313" key="2">
    <source>
        <dbReference type="Proteomes" id="UP001055811"/>
    </source>
</evidence>
<name>A0ACB9DTN5_CICIN</name>
<dbReference type="Proteomes" id="UP001055811">
    <property type="component" value="Linkage Group LG04"/>
</dbReference>
<protein>
    <submittedName>
        <fullName evidence="1">Uncharacterized protein</fullName>
    </submittedName>
</protein>
<reference evidence="2" key="1">
    <citation type="journal article" date="2022" name="Mol. Ecol. Resour.">
        <title>The genomes of chicory, endive, great burdock and yacon provide insights into Asteraceae palaeo-polyploidization history and plant inulin production.</title>
        <authorList>
            <person name="Fan W."/>
            <person name="Wang S."/>
            <person name="Wang H."/>
            <person name="Wang A."/>
            <person name="Jiang F."/>
            <person name="Liu H."/>
            <person name="Zhao H."/>
            <person name="Xu D."/>
            <person name="Zhang Y."/>
        </authorList>
    </citation>
    <scope>NUCLEOTIDE SEQUENCE [LARGE SCALE GENOMIC DNA]</scope>
    <source>
        <strain evidence="2">cv. Punajuju</strain>
    </source>
</reference>
<proteinExistence type="predicted"/>
<comment type="caution">
    <text evidence="1">The sequence shown here is derived from an EMBL/GenBank/DDBJ whole genome shotgun (WGS) entry which is preliminary data.</text>
</comment>
<accession>A0ACB9DTN5</accession>
<keyword evidence="2" id="KW-1185">Reference proteome</keyword>
<reference evidence="1 2" key="2">
    <citation type="journal article" date="2022" name="Mol. Ecol. Resour.">
        <title>The genomes of chicory, endive, great burdock and yacon provide insights into Asteraceae paleo-polyploidization history and plant inulin production.</title>
        <authorList>
            <person name="Fan W."/>
            <person name="Wang S."/>
            <person name="Wang H."/>
            <person name="Wang A."/>
            <person name="Jiang F."/>
            <person name="Liu H."/>
            <person name="Zhao H."/>
            <person name="Xu D."/>
            <person name="Zhang Y."/>
        </authorList>
    </citation>
    <scope>NUCLEOTIDE SEQUENCE [LARGE SCALE GENOMIC DNA]</scope>
    <source>
        <strain evidence="2">cv. Punajuju</strain>
        <tissue evidence="1">Leaves</tissue>
    </source>
</reference>
<gene>
    <name evidence="1" type="ORF">L2E82_20426</name>
</gene>
<dbReference type="EMBL" id="CM042012">
    <property type="protein sequence ID" value="KAI3749810.1"/>
    <property type="molecule type" value="Genomic_DNA"/>
</dbReference>
<organism evidence="1 2">
    <name type="scientific">Cichorium intybus</name>
    <name type="common">Chicory</name>
    <dbReference type="NCBI Taxonomy" id="13427"/>
    <lineage>
        <taxon>Eukaryota</taxon>
        <taxon>Viridiplantae</taxon>
        <taxon>Streptophyta</taxon>
        <taxon>Embryophyta</taxon>
        <taxon>Tracheophyta</taxon>
        <taxon>Spermatophyta</taxon>
        <taxon>Magnoliopsida</taxon>
        <taxon>eudicotyledons</taxon>
        <taxon>Gunneridae</taxon>
        <taxon>Pentapetalae</taxon>
        <taxon>asterids</taxon>
        <taxon>campanulids</taxon>
        <taxon>Asterales</taxon>
        <taxon>Asteraceae</taxon>
        <taxon>Cichorioideae</taxon>
        <taxon>Cichorieae</taxon>
        <taxon>Cichoriinae</taxon>
        <taxon>Cichorium</taxon>
    </lineage>
</organism>
<sequence length="78" mass="9416">MHTMRMVLIKTIKKKLHYFSFLVYLHSFQYDIVWLLGFVVLPRSISFMKYLECVRHLLLFVGISLILKPEICRLRRDG</sequence>